<reference evidence="1" key="1">
    <citation type="submission" date="2020-09" db="EMBL/GenBank/DDBJ databases">
        <title>Genome-Enabled Discovery of Anthraquinone Biosynthesis in Senna tora.</title>
        <authorList>
            <person name="Kang S.-H."/>
            <person name="Pandey R.P."/>
            <person name="Lee C.-M."/>
            <person name="Sim J.-S."/>
            <person name="Jeong J.-T."/>
            <person name="Choi B.-S."/>
            <person name="Jung M."/>
            <person name="Ginzburg D."/>
            <person name="Zhao K."/>
            <person name="Won S.Y."/>
            <person name="Oh T.-J."/>
            <person name="Yu Y."/>
            <person name="Kim N.-H."/>
            <person name="Lee O.R."/>
            <person name="Lee T.-H."/>
            <person name="Bashyal P."/>
            <person name="Kim T.-S."/>
            <person name="Lee W.-H."/>
            <person name="Kawkins C."/>
            <person name="Kim C.-K."/>
            <person name="Kim J.S."/>
            <person name="Ahn B.O."/>
            <person name="Rhee S.Y."/>
            <person name="Sohng J.K."/>
        </authorList>
    </citation>
    <scope>NUCLEOTIDE SEQUENCE</scope>
    <source>
        <tissue evidence="1">Leaf</tissue>
    </source>
</reference>
<dbReference type="EMBL" id="JAAIUW010000003">
    <property type="protein sequence ID" value="KAF7838854.1"/>
    <property type="molecule type" value="Genomic_DNA"/>
</dbReference>
<organism evidence="1 2">
    <name type="scientific">Senna tora</name>
    <dbReference type="NCBI Taxonomy" id="362788"/>
    <lineage>
        <taxon>Eukaryota</taxon>
        <taxon>Viridiplantae</taxon>
        <taxon>Streptophyta</taxon>
        <taxon>Embryophyta</taxon>
        <taxon>Tracheophyta</taxon>
        <taxon>Spermatophyta</taxon>
        <taxon>Magnoliopsida</taxon>
        <taxon>eudicotyledons</taxon>
        <taxon>Gunneridae</taxon>
        <taxon>Pentapetalae</taxon>
        <taxon>rosids</taxon>
        <taxon>fabids</taxon>
        <taxon>Fabales</taxon>
        <taxon>Fabaceae</taxon>
        <taxon>Caesalpinioideae</taxon>
        <taxon>Cassia clade</taxon>
        <taxon>Senna</taxon>
    </lineage>
</organism>
<name>A0A834X674_9FABA</name>
<comment type="caution">
    <text evidence="1">The sequence shown here is derived from an EMBL/GenBank/DDBJ whole genome shotgun (WGS) entry which is preliminary data.</text>
</comment>
<accession>A0A834X674</accession>
<proteinExistence type="predicted"/>
<dbReference type="Proteomes" id="UP000634136">
    <property type="component" value="Unassembled WGS sequence"/>
</dbReference>
<protein>
    <submittedName>
        <fullName evidence="1">Uncharacterized protein</fullName>
    </submittedName>
</protein>
<sequence length="58" mass="6806">MQEDLLKKSLDIAMKRENEIEKTIGKLKIENHELVEKNVMIEGISTRKFQDSSIIRHP</sequence>
<keyword evidence="2" id="KW-1185">Reference proteome</keyword>
<gene>
    <name evidence="1" type="ORF">G2W53_007336</name>
</gene>
<evidence type="ECO:0000313" key="1">
    <source>
        <dbReference type="EMBL" id="KAF7838854.1"/>
    </source>
</evidence>
<evidence type="ECO:0000313" key="2">
    <source>
        <dbReference type="Proteomes" id="UP000634136"/>
    </source>
</evidence>
<dbReference type="AlphaFoldDB" id="A0A834X674"/>